<dbReference type="Pfam" id="PF23580">
    <property type="entry name" value="Znf_XAF1_N"/>
    <property type="match status" value="1"/>
</dbReference>
<reference evidence="7" key="1">
    <citation type="submission" date="2023-02" db="EMBL/GenBank/DDBJ databases">
        <title>Genome of toxic invasive species Heracleum sosnowskyi carries increased number of genes despite the absence of recent whole-genome duplications.</title>
        <authorList>
            <person name="Schelkunov M."/>
            <person name="Shtratnikova V."/>
            <person name="Makarenko M."/>
            <person name="Klepikova A."/>
            <person name="Omelchenko D."/>
            <person name="Novikova G."/>
            <person name="Obukhova E."/>
            <person name="Bogdanov V."/>
            <person name="Penin A."/>
            <person name="Logacheva M."/>
        </authorList>
    </citation>
    <scope>NUCLEOTIDE SEQUENCE</scope>
    <source>
        <strain evidence="7">Hsosn_3</strain>
        <tissue evidence="7">Leaf</tissue>
    </source>
</reference>
<dbReference type="PANTHER" id="PTHR12555:SF27">
    <property type="entry name" value="UBIQUITIN FUSION DEGRADATION UFD1 FAMILY PROTEIN"/>
    <property type="match status" value="1"/>
</dbReference>
<dbReference type="InterPro" id="IPR013083">
    <property type="entry name" value="Znf_RING/FYVE/PHD"/>
</dbReference>
<dbReference type="GO" id="GO:0031593">
    <property type="term" value="F:polyubiquitin modification-dependent protein binding"/>
    <property type="evidence" value="ECO:0007669"/>
    <property type="project" value="TreeGrafter"/>
</dbReference>
<dbReference type="InterPro" id="IPR042299">
    <property type="entry name" value="Ufd1-like_Nn"/>
</dbReference>
<proteinExistence type="inferred from homology"/>
<dbReference type="InterPro" id="IPR055418">
    <property type="entry name" value="UFD1_N2"/>
</dbReference>
<dbReference type="InterPro" id="IPR004854">
    <property type="entry name" value="Ufd1-like"/>
</dbReference>
<comment type="caution">
    <text evidence="7">The sequence shown here is derived from an EMBL/GenBank/DDBJ whole genome shotgun (WGS) entry which is preliminary data.</text>
</comment>
<protein>
    <submittedName>
        <fullName evidence="7">PRLI-interacting factor K family protein</fullName>
    </submittedName>
</protein>
<evidence type="ECO:0000259" key="6">
    <source>
        <dbReference type="Pfam" id="PF24842"/>
    </source>
</evidence>
<dbReference type="InterPro" id="IPR049439">
    <property type="entry name" value="TRAFD1-XIAF1_Znf"/>
</dbReference>
<dbReference type="Pfam" id="PF03152">
    <property type="entry name" value="UFD1_N1"/>
    <property type="match status" value="1"/>
</dbReference>
<feature type="domain" description="TRAFD1/XAF1 zinc finger" evidence="5">
    <location>
        <begin position="534"/>
        <end position="563"/>
    </location>
</feature>
<accession>A0AAD8GS60</accession>
<reference evidence="7" key="2">
    <citation type="submission" date="2023-05" db="EMBL/GenBank/DDBJ databases">
        <authorList>
            <person name="Schelkunov M.I."/>
        </authorList>
    </citation>
    <scope>NUCLEOTIDE SEQUENCE</scope>
    <source>
        <strain evidence="7">Hsosn_3</strain>
        <tissue evidence="7">Leaf</tissue>
    </source>
</reference>
<dbReference type="Gene3D" id="3.30.40.10">
    <property type="entry name" value="Zinc/RING finger domain, C3HC4 (zinc finger)"/>
    <property type="match status" value="1"/>
</dbReference>
<name>A0AAD8GS60_9APIA</name>
<dbReference type="GO" id="GO:0034098">
    <property type="term" value="C:VCP-NPL4-UFD1 AAA ATPase complex"/>
    <property type="evidence" value="ECO:0007669"/>
    <property type="project" value="TreeGrafter"/>
</dbReference>
<sequence length="573" mass="64005">MDFELRMAREKLEREQKDRKLKAKLKLERERKAKQQANQQREAIEAAQRSRRIDAMEAQLKADQHMEEDLFAGRGIMFSRVLEAVPYQGIGDKIKLPPSCFTELSDQGSFDKGPLHFCLSVIHREDLLNAEGAESQHKRTTHAGVLEFTAEEGSVGLPPHIWSNLFGTNAPKTSLIEVQYVWLAKGTYAKLQTIEFGFSDIPNHKAVLETSLRQHATLSQNDVLTVNHGVLTYHLRVLELKPSSSISVLDTDIEVDILGPESAPEKTDQHVLVPLMFGKSESGEVDEGQYMYYKFSIDIDVWAVISSGGAEIEVKVEMESQDGDTDLYISKHPLLFPNRHQHGWSSHDVGSKVLVLSSKDLSLAQGTYSIGVFGFKGKTKYQLSVSVQDSSNRKVGQQAAAASSTFLESDTVECRNCRHYIPSRTIALHEAYCRRHNLICQHVGCGVVLRIDDAKNHIHCVKCGLAFHGGEIEKHMKVFHEPLQCPCGVLLEKEQMVQHQSSDCPLRLVTCKFCGDMVQAGTSAADVRDRLRGLSEHESVCGSRTAPCDSCGRTVMLKDMDIHQTAVHQRSES</sequence>
<feature type="domain" description="Ubiquitin fusion degradation protein UFD1 N-terminal subdomain 2" evidence="6">
    <location>
        <begin position="185"/>
        <end position="259"/>
    </location>
</feature>
<dbReference type="PANTHER" id="PTHR12555">
    <property type="entry name" value="UBIQUITIN FUSION DEGRADATON PROTEIN 1"/>
    <property type="match status" value="1"/>
</dbReference>
<dbReference type="Proteomes" id="UP001237642">
    <property type="component" value="Unassembled WGS sequence"/>
</dbReference>
<feature type="domain" description="Ubiquitin fusion degradation protein UFD1 N-terminal subdomain 1" evidence="4">
    <location>
        <begin position="90"/>
        <end position="183"/>
    </location>
</feature>
<dbReference type="AlphaFoldDB" id="A0AAD8GS60"/>
<evidence type="ECO:0000259" key="5">
    <source>
        <dbReference type="Pfam" id="PF21366"/>
    </source>
</evidence>
<comment type="similarity">
    <text evidence="1">Belongs to the UFD1 family.</text>
</comment>
<dbReference type="InterPro" id="IPR055417">
    <property type="entry name" value="UFD1_N1"/>
</dbReference>
<evidence type="ECO:0000256" key="2">
    <source>
        <dbReference type="ARBA" id="ARBA00022786"/>
    </source>
</evidence>
<dbReference type="EMBL" id="JAUIZM010000012">
    <property type="protein sequence ID" value="KAK1353601.1"/>
    <property type="molecule type" value="Genomic_DNA"/>
</dbReference>
<dbReference type="GO" id="GO:0006511">
    <property type="term" value="P:ubiquitin-dependent protein catabolic process"/>
    <property type="evidence" value="ECO:0007669"/>
    <property type="project" value="InterPro"/>
</dbReference>
<keyword evidence="2" id="KW-0833">Ubl conjugation pathway</keyword>
<evidence type="ECO:0000259" key="4">
    <source>
        <dbReference type="Pfam" id="PF03152"/>
    </source>
</evidence>
<evidence type="ECO:0000256" key="1">
    <source>
        <dbReference type="ARBA" id="ARBA00006043"/>
    </source>
</evidence>
<dbReference type="Gene3D" id="3.10.330.10">
    <property type="match status" value="1"/>
</dbReference>
<dbReference type="GO" id="GO:0036503">
    <property type="term" value="P:ERAD pathway"/>
    <property type="evidence" value="ECO:0007669"/>
    <property type="project" value="TreeGrafter"/>
</dbReference>
<evidence type="ECO:0000256" key="3">
    <source>
        <dbReference type="SAM" id="MobiDB-lite"/>
    </source>
</evidence>
<dbReference type="Gene3D" id="2.40.40.50">
    <property type="entry name" value="Ubiquitin fusion degradation protein UFD1, N-terminal domain"/>
    <property type="match status" value="1"/>
</dbReference>
<organism evidence="7 8">
    <name type="scientific">Heracleum sosnowskyi</name>
    <dbReference type="NCBI Taxonomy" id="360622"/>
    <lineage>
        <taxon>Eukaryota</taxon>
        <taxon>Viridiplantae</taxon>
        <taxon>Streptophyta</taxon>
        <taxon>Embryophyta</taxon>
        <taxon>Tracheophyta</taxon>
        <taxon>Spermatophyta</taxon>
        <taxon>Magnoliopsida</taxon>
        <taxon>eudicotyledons</taxon>
        <taxon>Gunneridae</taxon>
        <taxon>Pentapetalae</taxon>
        <taxon>asterids</taxon>
        <taxon>campanulids</taxon>
        <taxon>Apiales</taxon>
        <taxon>Apiaceae</taxon>
        <taxon>Apioideae</taxon>
        <taxon>apioid superclade</taxon>
        <taxon>Tordylieae</taxon>
        <taxon>Tordyliinae</taxon>
        <taxon>Heracleum</taxon>
    </lineage>
</organism>
<dbReference type="Pfam" id="PF21366">
    <property type="entry name" value="TRAFD1-XIAF1_ZnF"/>
    <property type="match status" value="1"/>
</dbReference>
<dbReference type="Pfam" id="PF24842">
    <property type="entry name" value="UFD1_N2"/>
    <property type="match status" value="1"/>
</dbReference>
<dbReference type="Gene3D" id="2.60.120.380">
    <property type="match status" value="1"/>
</dbReference>
<evidence type="ECO:0000313" key="7">
    <source>
        <dbReference type="EMBL" id="KAK1353601.1"/>
    </source>
</evidence>
<gene>
    <name evidence="7" type="ORF">POM88_051966</name>
</gene>
<evidence type="ECO:0000313" key="8">
    <source>
        <dbReference type="Proteomes" id="UP001237642"/>
    </source>
</evidence>
<keyword evidence="8" id="KW-1185">Reference proteome</keyword>
<feature type="region of interest" description="Disordered" evidence="3">
    <location>
        <begin position="29"/>
        <end position="48"/>
    </location>
</feature>